<dbReference type="Gene3D" id="2.30.110.10">
    <property type="entry name" value="Electron Transport, Fmn-binding Protein, Chain A"/>
    <property type="match status" value="1"/>
</dbReference>
<dbReference type="EMBL" id="JANTHX010000003">
    <property type="protein sequence ID" value="MCS0498228.1"/>
    <property type="molecule type" value="Genomic_DNA"/>
</dbReference>
<dbReference type="InterPro" id="IPR012349">
    <property type="entry name" value="Split_barrel_FMN-bd"/>
</dbReference>
<organism evidence="1 2">
    <name type="scientific">Protaetiibacter mangrovi</name>
    <dbReference type="NCBI Taxonomy" id="2970926"/>
    <lineage>
        <taxon>Bacteria</taxon>
        <taxon>Bacillati</taxon>
        <taxon>Actinomycetota</taxon>
        <taxon>Actinomycetes</taxon>
        <taxon>Micrococcales</taxon>
        <taxon>Microbacteriaceae</taxon>
        <taxon>Protaetiibacter</taxon>
    </lineage>
</organism>
<name>A0ABT1ZC13_9MICO</name>
<evidence type="ECO:0000313" key="1">
    <source>
        <dbReference type="EMBL" id="MCS0498228.1"/>
    </source>
</evidence>
<dbReference type="SUPFAM" id="SSF50475">
    <property type="entry name" value="FMN-binding split barrel"/>
    <property type="match status" value="1"/>
</dbReference>
<keyword evidence="2" id="KW-1185">Reference proteome</keyword>
<evidence type="ECO:0000313" key="2">
    <source>
        <dbReference type="Proteomes" id="UP001205337"/>
    </source>
</evidence>
<dbReference type="InterPro" id="IPR024747">
    <property type="entry name" value="Pyridox_Oxase-rel"/>
</dbReference>
<protein>
    <submittedName>
        <fullName evidence="1">Pyridoxamine 5'-phosphate oxidase family protein</fullName>
    </submittedName>
</protein>
<reference evidence="1 2" key="1">
    <citation type="submission" date="2022-08" db="EMBL/GenBank/DDBJ databases">
        <authorList>
            <person name="Li F."/>
        </authorList>
    </citation>
    <scope>NUCLEOTIDE SEQUENCE [LARGE SCALE GENOMIC DNA]</scope>
    <source>
        <strain evidence="1 2">10F1B-8-1</strain>
    </source>
</reference>
<sequence length="151" mass="16669">MDAQVLLNRARANGPVGEMGLELCWEVLERTEYGRLAVASGRGVEIFPVNYVVDGTRIYFRTGPGTKLTELSDHPQVALEVDGVDPDGAAAFSVIVKGRAERLEAPADIDYASALPLRPWTATRKLRWVRVRPDEVTGRVFRLGSEPESYV</sequence>
<dbReference type="Proteomes" id="UP001205337">
    <property type="component" value="Unassembled WGS sequence"/>
</dbReference>
<comment type="caution">
    <text evidence="1">The sequence shown here is derived from an EMBL/GenBank/DDBJ whole genome shotgun (WGS) entry which is preliminary data.</text>
</comment>
<proteinExistence type="predicted"/>
<accession>A0ABT1ZC13</accession>
<gene>
    <name evidence="1" type="ORF">NUH29_01530</name>
</gene>
<dbReference type="Pfam" id="PF12900">
    <property type="entry name" value="Pyridox_ox_2"/>
    <property type="match status" value="1"/>
</dbReference>